<protein>
    <recommendedName>
        <fullName evidence="2">Transposase</fullName>
    </recommendedName>
</protein>
<organism evidence="1">
    <name type="scientific">Salmonella enterica</name>
    <name type="common">Salmonella choleraesuis</name>
    <dbReference type="NCBI Taxonomy" id="28901"/>
    <lineage>
        <taxon>Bacteria</taxon>
        <taxon>Pseudomonadati</taxon>
        <taxon>Pseudomonadota</taxon>
        <taxon>Gammaproteobacteria</taxon>
        <taxon>Enterobacterales</taxon>
        <taxon>Enterobacteriaceae</taxon>
        <taxon>Salmonella</taxon>
    </lineage>
</organism>
<evidence type="ECO:0008006" key="2">
    <source>
        <dbReference type="Google" id="ProtNLM"/>
    </source>
</evidence>
<name>A0A7U7L675_SALER</name>
<sequence>MSVVYTQRLKDAVLLASTDSTSDSYNNAMAESINGFYKEKEIHRKTWKKHSELELAKMNCYSPNDCY</sequence>
<comment type="caution">
    <text evidence="1">The sequence shown here is derived from an EMBL/GenBank/DDBJ whole genome shotgun (WGS) entry which is preliminary data.</text>
</comment>
<accession>A0A7U7L675</accession>
<proteinExistence type="predicted"/>
<gene>
    <name evidence="1" type="ORF">NL99_18715</name>
</gene>
<dbReference type="AlphaFoldDB" id="A0A7U7L675"/>
<dbReference type="Proteomes" id="UP000839834">
    <property type="component" value="Unassembled WGS sequence"/>
</dbReference>
<evidence type="ECO:0000313" key="1">
    <source>
        <dbReference type="EMBL" id="EAA8666970.1"/>
    </source>
</evidence>
<dbReference type="EMBL" id="AAACVH010000034">
    <property type="protein sequence ID" value="EAA8666970.1"/>
    <property type="molecule type" value="Genomic_DNA"/>
</dbReference>
<reference evidence="1" key="1">
    <citation type="submission" date="2018-08" db="EMBL/GenBank/DDBJ databases">
        <authorList>
            <consortium name="GenomeTrakr network: Whole genome sequencing for foodborne pathogen traceback"/>
        </authorList>
    </citation>
    <scope>NUCLEOTIDE SEQUENCE [LARGE SCALE GENOMIC DNA]</scope>
    <source>
        <strain evidence="1">FLUFL-367</strain>
    </source>
</reference>